<sequence length="356" mass="38048">MIGVRHADFAYGNTRLRARKSELLDNAAYERLVGKDIDGVLGGLADTPYAPSGGLHGLHRAIRLRLAVSLEEMRSFYSGPARELIDALLSRFDVQNVIAVVRARAHRQTPDDDALAALVPVGWLVEPLVTEILRPRELAGVVDLLARRAPDHELAGVLRTAFAEYERTGDLAALERQILAFHAERLAGRLASAGKDGATLLRFGQREIDERNLMVALRLRDAIASGAQGTVRPAETVLAGGTLPPPVLAMIVSAAAPASIVATVGRLAGGKWRAALDRWTATGDLNALQRGLERAAIADAIALFGTGDPLGIDIPLAFTTAVQVEARNLRLIGEAAVRGIAPEVVRAELIWPEGPK</sequence>
<keyword evidence="5" id="KW-1185">Reference proteome</keyword>
<dbReference type="Pfam" id="PF01992">
    <property type="entry name" value="vATP-synt_AC39"/>
    <property type="match status" value="1"/>
</dbReference>
<dbReference type="InterPro" id="IPR044911">
    <property type="entry name" value="V-type_ATPase_csu/dsu_dom_3"/>
</dbReference>
<keyword evidence="2" id="KW-0813">Transport</keyword>
<evidence type="ECO:0000313" key="5">
    <source>
        <dbReference type="Proteomes" id="UP001596548"/>
    </source>
</evidence>
<dbReference type="PANTHER" id="PTHR38682">
    <property type="entry name" value="V-TYPE ATP SYNTHASE SUBUNIT C"/>
    <property type="match status" value="1"/>
</dbReference>
<name>A0ABW2I2J7_9ACTN</name>
<gene>
    <name evidence="4" type="ORF">ACFQS1_34355</name>
</gene>
<dbReference type="InterPro" id="IPR036079">
    <property type="entry name" value="ATPase_csu/dsu_sf"/>
</dbReference>
<accession>A0ABW2I2J7</accession>
<evidence type="ECO:0000256" key="2">
    <source>
        <dbReference type="ARBA" id="ARBA00022448"/>
    </source>
</evidence>
<dbReference type="RefSeq" id="WP_378976189.1">
    <property type="nucleotide sequence ID" value="NZ_JBHTBJ010000043.1"/>
</dbReference>
<dbReference type="InterPro" id="IPR002843">
    <property type="entry name" value="ATPase_V0-cplx_csu/dsu"/>
</dbReference>
<comment type="similarity">
    <text evidence="1">Belongs to the V-ATPase V0D/AC39 subunit family.</text>
</comment>
<keyword evidence="3" id="KW-0406">Ion transport</keyword>
<dbReference type="Gene3D" id="1.10.132.50">
    <property type="entry name" value="ATP synthase (C/AC39) subunit, domain 3"/>
    <property type="match status" value="1"/>
</dbReference>
<dbReference type="PANTHER" id="PTHR38682:SF1">
    <property type="entry name" value="V-TYPE ATP SYNTHASE SUBUNIT C"/>
    <property type="match status" value="1"/>
</dbReference>
<evidence type="ECO:0000256" key="1">
    <source>
        <dbReference type="ARBA" id="ARBA00006709"/>
    </source>
</evidence>
<dbReference type="InterPro" id="IPR035067">
    <property type="entry name" value="V-type_ATPase_csu/dsu"/>
</dbReference>
<organism evidence="4 5">
    <name type="scientific">Paractinoplanes rhizophilus</name>
    <dbReference type="NCBI Taxonomy" id="1416877"/>
    <lineage>
        <taxon>Bacteria</taxon>
        <taxon>Bacillati</taxon>
        <taxon>Actinomycetota</taxon>
        <taxon>Actinomycetes</taxon>
        <taxon>Micromonosporales</taxon>
        <taxon>Micromonosporaceae</taxon>
        <taxon>Paractinoplanes</taxon>
    </lineage>
</organism>
<dbReference type="Gene3D" id="1.20.1690.10">
    <property type="entry name" value="V-type ATP synthase subunit C domain"/>
    <property type="match status" value="2"/>
</dbReference>
<evidence type="ECO:0000256" key="3">
    <source>
        <dbReference type="ARBA" id="ARBA00023065"/>
    </source>
</evidence>
<dbReference type="EMBL" id="JBHTBJ010000043">
    <property type="protein sequence ID" value="MFC7279076.1"/>
    <property type="molecule type" value="Genomic_DNA"/>
</dbReference>
<reference evidence="5" key="1">
    <citation type="journal article" date="2019" name="Int. J. Syst. Evol. Microbiol.">
        <title>The Global Catalogue of Microorganisms (GCM) 10K type strain sequencing project: providing services to taxonomists for standard genome sequencing and annotation.</title>
        <authorList>
            <consortium name="The Broad Institute Genomics Platform"/>
            <consortium name="The Broad Institute Genome Sequencing Center for Infectious Disease"/>
            <person name="Wu L."/>
            <person name="Ma J."/>
        </authorList>
    </citation>
    <scope>NUCLEOTIDE SEQUENCE [LARGE SCALE GENOMIC DNA]</scope>
    <source>
        <strain evidence="5">XZYJT-10</strain>
    </source>
</reference>
<evidence type="ECO:0000313" key="4">
    <source>
        <dbReference type="EMBL" id="MFC7279076.1"/>
    </source>
</evidence>
<comment type="caution">
    <text evidence="4">The sequence shown here is derived from an EMBL/GenBank/DDBJ whole genome shotgun (WGS) entry which is preliminary data.</text>
</comment>
<dbReference type="Proteomes" id="UP001596548">
    <property type="component" value="Unassembled WGS sequence"/>
</dbReference>
<protein>
    <submittedName>
        <fullName evidence="4">V-type ATPase subunit</fullName>
    </submittedName>
</protein>
<dbReference type="SUPFAM" id="SSF103486">
    <property type="entry name" value="V-type ATP synthase subunit C"/>
    <property type="match status" value="1"/>
</dbReference>
<proteinExistence type="inferred from homology"/>
<dbReference type="InterPro" id="IPR050873">
    <property type="entry name" value="V-ATPase_V0D/AC39_subunit"/>
</dbReference>